<keyword evidence="2" id="KW-1185">Reference proteome</keyword>
<dbReference type="RefSeq" id="WP_159447772.1">
    <property type="nucleotide sequence ID" value="NZ_FQVN01000007.1"/>
</dbReference>
<proteinExistence type="predicted"/>
<protein>
    <submittedName>
        <fullName evidence="1">Uncharacterized protein</fullName>
    </submittedName>
</protein>
<evidence type="ECO:0000313" key="2">
    <source>
        <dbReference type="Proteomes" id="UP000184501"/>
    </source>
</evidence>
<dbReference type="AlphaFoldDB" id="A0A1M5IA13"/>
<sequence length="56" mass="6104">MDEGLRLDHLDALIDEWEARLDETWLAVGGDGGLTRPGWGQRLGLCGEAPACALPW</sequence>
<reference evidence="1 2" key="1">
    <citation type="submission" date="2016-11" db="EMBL/GenBank/DDBJ databases">
        <authorList>
            <person name="Jaros S."/>
            <person name="Januszkiewicz K."/>
            <person name="Wedrychowicz H."/>
        </authorList>
    </citation>
    <scope>NUCLEOTIDE SEQUENCE [LARGE SCALE GENOMIC DNA]</scope>
    <source>
        <strain evidence="1 2">DSM 44523</strain>
    </source>
</reference>
<dbReference type="EMBL" id="FQVN01000007">
    <property type="protein sequence ID" value="SHG24613.1"/>
    <property type="molecule type" value="Genomic_DNA"/>
</dbReference>
<gene>
    <name evidence="1" type="ORF">SAMN05444320_107163</name>
</gene>
<name>A0A1M5IA13_STRHI</name>
<accession>A0A1M5IA13</accession>
<dbReference type="Proteomes" id="UP000184501">
    <property type="component" value="Unassembled WGS sequence"/>
</dbReference>
<evidence type="ECO:0000313" key="1">
    <source>
        <dbReference type="EMBL" id="SHG24613.1"/>
    </source>
</evidence>
<organism evidence="1 2">
    <name type="scientific">Streptoalloteichus hindustanus</name>
    <dbReference type="NCBI Taxonomy" id="2017"/>
    <lineage>
        <taxon>Bacteria</taxon>
        <taxon>Bacillati</taxon>
        <taxon>Actinomycetota</taxon>
        <taxon>Actinomycetes</taxon>
        <taxon>Pseudonocardiales</taxon>
        <taxon>Pseudonocardiaceae</taxon>
        <taxon>Streptoalloteichus</taxon>
    </lineage>
</organism>